<gene>
    <name evidence="1" type="ORF">PN36_04060</name>
</gene>
<evidence type="ECO:0000313" key="2">
    <source>
        <dbReference type="Proteomes" id="UP000030428"/>
    </source>
</evidence>
<comment type="caution">
    <text evidence="1">The sequence shown here is derived from an EMBL/GenBank/DDBJ whole genome shotgun (WGS) entry which is preliminary data.</text>
</comment>
<name>A0A0A6PM51_9GAMM</name>
<reference evidence="1 2" key="1">
    <citation type="journal article" date="2016" name="Front. Microbiol.">
        <title>Single-Cell (Meta-)Genomics of a Dimorphic Candidatus Thiomargarita nelsonii Reveals Genomic Plasticity.</title>
        <authorList>
            <person name="Flood B.E."/>
            <person name="Fliss P."/>
            <person name="Jones D.S."/>
            <person name="Dick G.J."/>
            <person name="Jain S."/>
            <person name="Kaster A.K."/>
            <person name="Winkel M."/>
            <person name="Mussmann M."/>
            <person name="Bailey J."/>
        </authorList>
    </citation>
    <scope>NUCLEOTIDE SEQUENCE [LARGE SCALE GENOMIC DNA]</scope>
    <source>
        <strain evidence="1">Hydrate Ridge</strain>
    </source>
</reference>
<dbReference type="AlphaFoldDB" id="A0A0A6PM51"/>
<dbReference type="EMBL" id="JSZA02000011">
    <property type="protein sequence ID" value="KHD07633.1"/>
    <property type="molecule type" value="Genomic_DNA"/>
</dbReference>
<protein>
    <submittedName>
        <fullName evidence="1">Uncharacterized protein</fullName>
    </submittedName>
</protein>
<proteinExistence type="predicted"/>
<accession>A0A0A6PM51</accession>
<organism evidence="1 2">
    <name type="scientific">Candidatus Thiomargarita nelsonii</name>
    <dbReference type="NCBI Taxonomy" id="1003181"/>
    <lineage>
        <taxon>Bacteria</taxon>
        <taxon>Pseudomonadati</taxon>
        <taxon>Pseudomonadota</taxon>
        <taxon>Gammaproteobacteria</taxon>
        <taxon>Thiotrichales</taxon>
        <taxon>Thiotrichaceae</taxon>
        <taxon>Thiomargarita</taxon>
    </lineage>
</organism>
<evidence type="ECO:0000313" key="1">
    <source>
        <dbReference type="EMBL" id="KHD07633.1"/>
    </source>
</evidence>
<sequence>MPDIQYFKEKDKTWFRNFAEQHNITFKELTTEIFPHTKSRTIEKLWQRKNAAQGAYADVLYWYAQAKHKNWKAVTPD</sequence>
<keyword evidence="2" id="KW-1185">Reference proteome</keyword>
<dbReference type="Proteomes" id="UP000030428">
    <property type="component" value="Unassembled WGS sequence"/>
</dbReference>